<gene>
    <name evidence="2" type="ORF">DX912_08070</name>
</gene>
<proteinExistence type="predicted"/>
<feature type="region of interest" description="Disordered" evidence="1">
    <location>
        <begin position="221"/>
        <end position="244"/>
    </location>
</feature>
<accession>A0A3D8VEL7</accession>
<sequence length="800" mass="89873">MPIATSRFGYPFKDKDDREIADPYAFIEALIPVQGGHYLLGSYGFFHGGIHLDRACSSKLSIDDGIRCLADGEVVAYRIDSDYHDATPGDVGDGAMLRPYSTGFILVRHRVQAPSPPIPATPPPMDTPGADIRDWGTRLYADPQGRQPLAWLRHGTPLIVQVGAYTPGQSTLVRVTDTLDSKLPREGWISRTHLALDPAVGTGMRSAFGLKDTVATTVYRGDSIDPDKSAAHAENKAQRERPEPETAPVLTLYSLYMHVASERDYDRNAKWKRPSWWPERGGTRKPEATDRVVALAKPLPIRQGDLIGYLGEDVPAHAYPVAGQPVTKRLLHLEVFSGDDVPAYLANSRRWAKEYLPDSERTLLLLMPGDTLQRDVGGPASATVNQRQILRVSGLESRTVEDKRWRKVTLGMTQGHATGWIEEEGRLVSPWEWPGFEVRDEVASPDGFRHDDPEAFADYLRGDGPRPPDTPFYKALRSLVDRNHDGSFSEEELDRLLRNRHHADHLTRLIVRHETAWTRTSMRRHTETARRIAAKLGPAAVENVNAEEPRGEKLPWWEDVAAGVEGFPANSRVWHFHAGGVVGNLSRAAVTLEMLKKVFDARFDTAEAMRAFEEKLWSFADEINRNLDAYKLNSNLRLSHFFAQVREEAGASARTVEILDYTPGALVANFSYFRRRPAEAEMYGRTAAHPADQEAIANRAYSNRICHGDPALGQGWKYRGRGLKQLTWQCNYEDFQRLYRTVWQDDSPDFVGKSPLRVVHMESLEGALGVGLDGVLEGKRVSYPYKDARSVREYLRKHGY</sequence>
<organism evidence="2 3">
    <name type="scientific">Lysobacter soli</name>
    <dbReference type="NCBI Taxonomy" id="453783"/>
    <lineage>
        <taxon>Bacteria</taxon>
        <taxon>Pseudomonadati</taxon>
        <taxon>Pseudomonadota</taxon>
        <taxon>Gammaproteobacteria</taxon>
        <taxon>Lysobacterales</taxon>
        <taxon>Lysobacteraceae</taxon>
        <taxon>Lysobacter</taxon>
    </lineage>
</organism>
<dbReference type="AlphaFoldDB" id="A0A3D8VEL7"/>
<evidence type="ECO:0000313" key="2">
    <source>
        <dbReference type="EMBL" id="RDY67854.1"/>
    </source>
</evidence>
<name>A0A3D8VEL7_9GAMM</name>
<protein>
    <submittedName>
        <fullName evidence="2">Uncharacterized protein</fullName>
    </submittedName>
</protein>
<dbReference type="Proteomes" id="UP000256829">
    <property type="component" value="Unassembled WGS sequence"/>
</dbReference>
<feature type="compositionally biased region" description="Basic and acidic residues" evidence="1">
    <location>
        <begin position="222"/>
        <end position="244"/>
    </location>
</feature>
<keyword evidence="3" id="KW-1185">Reference proteome</keyword>
<dbReference type="InterPro" id="IPR023346">
    <property type="entry name" value="Lysozyme-like_dom_sf"/>
</dbReference>
<dbReference type="EMBL" id="QTJR01000004">
    <property type="protein sequence ID" value="RDY67854.1"/>
    <property type="molecule type" value="Genomic_DNA"/>
</dbReference>
<comment type="caution">
    <text evidence="2">The sequence shown here is derived from an EMBL/GenBank/DDBJ whole genome shotgun (WGS) entry which is preliminary data.</text>
</comment>
<evidence type="ECO:0000256" key="1">
    <source>
        <dbReference type="SAM" id="MobiDB-lite"/>
    </source>
</evidence>
<dbReference type="SUPFAM" id="SSF53955">
    <property type="entry name" value="Lysozyme-like"/>
    <property type="match status" value="1"/>
</dbReference>
<dbReference type="Gene3D" id="1.10.530.10">
    <property type="match status" value="1"/>
</dbReference>
<evidence type="ECO:0000313" key="3">
    <source>
        <dbReference type="Proteomes" id="UP000256829"/>
    </source>
</evidence>
<reference evidence="2 3" key="1">
    <citation type="submission" date="2018-08" db="EMBL/GenBank/DDBJ databases">
        <title>Lysobacter soli KCTC 22011, whole genome shotgun sequence.</title>
        <authorList>
            <person name="Zhang X."/>
            <person name="Feng G."/>
            <person name="Zhu H."/>
        </authorList>
    </citation>
    <scope>NUCLEOTIDE SEQUENCE [LARGE SCALE GENOMIC DNA]</scope>
    <source>
        <strain evidence="2 3">KCTC 22011</strain>
    </source>
</reference>